<organism evidence="12 13">
    <name type="scientific">Paenibacillus residui</name>
    <dbReference type="NCBI Taxonomy" id="629724"/>
    <lineage>
        <taxon>Bacteria</taxon>
        <taxon>Bacillati</taxon>
        <taxon>Bacillota</taxon>
        <taxon>Bacilli</taxon>
        <taxon>Bacillales</taxon>
        <taxon>Paenibacillaceae</taxon>
        <taxon>Paenibacillus</taxon>
    </lineage>
</organism>
<dbReference type="Pfam" id="PF00370">
    <property type="entry name" value="FGGY_N"/>
    <property type="match status" value="1"/>
</dbReference>
<name>A0ABW3DIK1_9BACL</name>
<protein>
    <recommendedName>
        <fullName evidence="7 8">Ribulokinase</fullName>
        <ecNumber evidence="7 8">2.7.1.16</ecNumber>
    </recommendedName>
</protein>
<evidence type="ECO:0000256" key="1">
    <source>
        <dbReference type="ARBA" id="ARBA00022679"/>
    </source>
</evidence>
<comment type="catalytic activity">
    <reaction evidence="7">
        <text>D-ribulose + ATP = D-ribulose 5-phosphate + ADP + H(+)</text>
        <dbReference type="Rhea" id="RHEA:17601"/>
        <dbReference type="ChEBI" id="CHEBI:15378"/>
        <dbReference type="ChEBI" id="CHEBI:17173"/>
        <dbReference type="ChEBI" id="CHEBI:30616"/>
        <dbReference type="ChEBI" id="CHEBI:58121"/>
        <dbReference type="ChEBI" id="CHEBI:456216"/>
        <dbReference type="EC" id="2.7.1.16"/>
    </reaction>
</comment>
<comment type="similarity">
    <text evidence="7 9">Belongs to the ribulokinase family.</text>
</comment>
<evidence type="ECO:0000256" key="3">
    <source>
        <dbReference type="ARBA" id="ARBA00022777"/>
    </source>
</evidence>
<dbReference type="Gene3D" id="3.30.420.40">
    <property type="match status" value="2"/>
</dbReference>
<proteinExistence type="inferred from homology"/>
<dbReference type="PANTHER" id="PTHR43435">
    <property type="entry name" value="RIBULOKINASE"/>
    <property type="match status" value="1"/>
</dbReference>
<dbReference type="Proteomes" id="UP001597120">
    <property type="component" value="Unassembled WGS sequence"/>
</dbReference>
<evidence type="ECO:0000256" key="4">
    <source>
        <dbReference type="ARBA" id="ARBA00022840"/>
    </source>
</evidence>
<keyword evidence="5 7" id="KW-0054">Arabinose catabolism</keyword>
<keyword evidence="1 7" id="KW-0808">Transferase</keyword>
<evidence type="ECO:0000259" key="10">
    <source>
        <dbReference type="Pfam" id="PF00370"/>
    </source>
</evidence>
<comment type="pathway">
    <text evidence="7 9">Carbohydrate degradation; L-arabinose degradation via L-ribulose; D-xylulose 5-phosphate from L-arabinose (bacterial route): step 2/3.</text>
</comment>
<dbReference type="Pfam" id="PF02782">
    <property type="entry name" value="FGGY_C"/>
    <property type="match status" value="1"/>
</dbReference>
<reference evidence="13" key="1">
    <citation type="journal article" date="2019" name="Int. J. Syst. Evol. Microbiol.">
        <title>The Global Catalogue of Microorganisms (GCM) 10K type strain sequencing project: providing services to taxonomists for standard genome sequencing and annotation.</title>
        <authorList>
            <consortium name="The Broad Institute Genomics Platform"/>
            <consortium name="The Broad Institute Genome Sequencing Center for Infectious Disease"/>
            <person name="Wu L."/>
            <person name="Ma J."/>
        </authorList>
    </citation>
    <scope>NUCLEOTIDE SEQUENCE [LARGE SCALE GENOMIC DNA]</scope>
    <source>
        <strain evidence="13">CCUG 57263</strain>
    </source>
</reference>
<dbReference type="GO" id="GO:0008741">
    <property type="term" value="F:ribulokinase activity"/>
    <property type="evidence" value="ECO:0007669"/>
    <property type="project" value="UniProtKB-EC"/>
</dbReference>
<dbReference type="SUPFAM" id="SSF53067">
    <property type="entry name" value="Actin-like ATPase domain"/>
    <property type="match status" value="2"/>
</dbReference>
<dbReference type="InterPro" id="IPR000577">
    <property type="entry name" value="Carb_kinase_FGGY"/>
</dbReference>
<dbReference type="EMBL" id="JBHTIU010000102">
    <property type="protein sequence ID" value="MFD0872163.1"/>
    <property type="molecule type" value="Genomic_DNA"/>
</dbReference>
<evidence type="ECO:0000256" key="5">
    <source>
        <dbReference type="ARBA" id="ARBA00022935"/>
    </source>
</evidence>
<dbReference type="CDD" id="cd07781">
    <property type="entry name" value="ASKHA_NBD_FGGY_L-RBK"/>
    <property type="match status" value="1"/>
</dbReference>
<evidence type="ECO:0000256" key="6">
    <source>
        <dbReference type="ARBA" id="ARBA00023277"/>
    </source>
</evidence>
<dbReference type="InterPro" id="IPR043129">
    <property type="entry name" value="ATPase_NBD"/>
</dbReference>
<dbReference type="NCBIfam" id="NF003154">
    <property type="entry name" value="PRK04123.1"/>
    <property type="match status" value="1"/>
</dbReference>
<accession>A0ABW3DIK1</accession>
<evidence type="ECO:0000256" key="8">
    <source>
        <dbReference type="NCBIfam" id="TIGR01234"/>
    </source>
</evidence>
<evidence type="ECO:0000313" key="13">
    <source>
        <dbReference type="Proteomes" id="UP001597120"/>
    </source>
</evidence>
<evidence type="ECO:0000256" key="9">
    <source>
        <dbReference type="RuleBase" id="RU003455"/>
    </source>
</evidence>
<keyword evidence="4 7" id="KW-0067">ATP-binding</keyword>
<keyword evidence="6 7" id="KW-0119">Carbohydrate metabolism</keyword>
<sequence>MGKYVIGIDYGTESGRVLLADAGSGREAAVHIVKYPHGVITSVLPDTGVKLKRDWALQHPGDYLQVLKEGIPAVLRSSGVSPDDVIGLGIDFTSCTVIPVDESGTPLCFKEELREHPHSWVKLWKHHAAEEEAHRITELAAQRGEPFLQRYGGKISSEWMLPKILQVLNEAPDLYDRTDRFVEAADWIVYQLTGRWVRNRAGAGYKGMWHDGFPPADYLRELHPELERVADTKLRGEVVAVGHRAGVLGPEIAREIGLRPGTAVAAGMIDAHAAVPGSGVYEPGVMVMVMGTSTCHMLMSPEEKFVQGVAGVVKDGIIPGYYGYEAGQAAVGDLFGWFVQNGVPPLPGSANGVESLSVHERLEQEAGSYRPGETGLVALDWWNGNRSVLMDAGLTGMVVGYTLSTRPAEIYRALLEATAFGTRKIIDTFEANGIEVTELYAAGGLPKRNRLLMQIYADVTGRSIQVPLSNEIGALGAAMCGAVAAGAAEGGYDTMENAIRKMAAGKTEVYEPIPEHRPVYDKLYEVYLKLHDYFGKDETGIMKDLKALSRAAEEG</sequence>
<feature type="domain" description="Carbohydrate kinase FGGY N-terminal" evidence="10">
    <location>
        <begin position="4"/>
        <end position="275"/>
    </location>
</feature>
<dbReference type="InterPro" id="IPR018484">
    <property type="entry name" value="FGGY_N"/>
</dbReference>
<dbReference type="InterPro" id="IPR018485">
    <property type="entry name" value="FGGY_C"/>
</dbReference>
<dbReference type="EC" id="2.7.1.16" evidence="7 8"/>
<keyword evidence="13" id="KW-1185">Reference proteome</keyword>
<dbReference type="InterPro" id="IPR005929">
    <property type="entry name" value="Ribulokinase"/>
</dbReference>
<feature type="domain" description="Carbohydrate kinase FGGY C-terminal" evidence="11">
    <location>
        <begin position="287"/>
        <end position="485"/>
    </location>
</feature>
<dbReference type="RefSeq" id="WP_150959761.1">
    <property type="nucleotide sequence ID" value="NZ_JBHTIU010000102.1"/>
</dbReference>
<evidence type="ECO:0000256" key="7">
    <source>
        <dbReference type="HAMAP-Rule" id="MF_00520"/>
    </source>
</evidence>
<evidence type="ECO:0000259" key="11">
    <source>
        <dbReference type="Pfam" id="PF02782"/>
    </source>
</evidence>
<keyword evidence="2 7" id="KW-0547">Nucleotide-binding</keyword>
<evidence type="ECO:0000256" key="2">
    <source>
        <dbReference type="ARBA" id="ARBA00022741"/>
    </source>
</evidence>
<evidence type="ECO:0000313" key="12">
    <source>
        <dbReference type="EMBL" id="MFD0872163.1"/>
    </source>
</evidence>
<comment type="caution">
    <text evidence="12">The sequence shown here is derived from an EMBL/GenBank/DDBJ whole genome shotgun (WGS) entry which is preliminary data.</text>
</comment>
<dbReference type="PIRSF" id="PIRSF000538">
    <property type="entry name" value="GlpK"/>
    <property type="match status" value="1"/>
</dbReference>
<comment type="catalytic activity">
    <reaction evidence="7 9">
        <text>L-ribulose + ATP = L-ribulose 5-phosphate + ADP + H(+)</text>
        <dbReference type="Rhea" id="RHEA:22072"/>
        <dbReference type="ChEBI" id="CHEBI:15378"/>
        <dbReference type="ChEBI" id="CHEBI:16880"/>
        <dbReference type="ChEBI" id="CHEBI:30616"/>
        <dbReference type="ChEBI" id="CHEBI:58226"/>
        <dbReference type="ChEBI" id="CHEBI:456216"/>
        <dbReference type="EC" id="2.7.1.16"/>
    </reaction>
</comment>
<dbReference type="PANTHER" id="PTHR43435:SF4">
    <property type="entry name" value="FGGY CARBOHYDRATE KINASE DOMAIN-CONTAINING PROTEIN"/>
    <property type="match status" value="1"/>
</dbReference>
<dbReference type="HAMAP" id="MF_00520">
    <property type="entry name" value="Ribulokinase"/>
    <property type="match status" value="1"/>
</dbReference>
<dbReference type="NCBIfam" id="TIGR01234">
    <property type="entry name" value="L-ribulokinase"/>
    <property type="match status" value="1"/>
</dbReference>
<keyword evidence="3 7" id="KW-0418">Kinase</keyword>
<gene>
    <name evidence="7" type="primary">araB</name>
    <name evidence="12" type="ORF">ACFQ03_23880</name>
</gene>